<feature type="compositionally biased region" description="Polar residues" evidence="1">
    <location>
        <begin position="197"/>
        <end position="220"/>
    </location>
</feature>
<organism evidence="3 4">
    <name type="scientific">Dioscorea cayennensis subsp. rotundata</name>
    <name type="common">White Guinea yam</name>
    <name type="synonym">Dioscorea rotundata</name>
    <dbReference type="NCBI Taxonomy" id="55577"/>
    <lineage>
        <taxon>Eukaryota</taxon>
        <taxon>Viridiplantae</taxon>
        <taxon>Streptophyta</taxon>
        <taxon>Embryophyta</taxon>
        <taxon>Tracheophyta</taxon>
        <taxon>Spermatophyta</taxon>
        <taxon>Magnoliopsida</taxon>
        <taxon>Liliopsida</taxon>
        <taxon>Dioscoreales</taxon>
        <taxon>Dioscoreaceae</taxon>
        <taxon>Dioscorea</taxon>
    </lineage>
</organism>
<dbReference type="Proteomes" id="UP001515500">
    <property type="component" value="Chromosome 1"/>
</dbReference>
<evidence type="ECO:0000256" key="1">
    <source>
        <dbReference type="SAM" id="MobiDB-lite"/>
    </source>
</evidence>
<evidence type="ECO:0000313" key="4">
    <source>
        <dbReference type="RefSeq" id="XP_039120076.1"/>
    </source>
</evidence>
<dbReference type="PANTHER" id="PTHR46929:SF3">
    <property type="entry name" value="MYB_SANT-LIKE DOMAIN-CONTAINING PROTEIN"/>
    <property type="match status" value="1"/>
</dbReference>
<keyword evidence="3" id="KW-1185">Reference proteome</keyword>
<dbReference type="AlphaFoldDB" id="A0AB40B0K6"/>
<feature type="compositionally biased region" description="Basic and acidic residues" evidence="1">
    <location>
        <begin position="1"/>
        <end position="12"/>
    </location>
</feature>
<name>A0AB40B0K6_DIOCR</name>
<feature type="region of interest" description="Disordered" evidence="1">
    <location>
        <begin position="1"/>
        <end position="25"/>
    </location>
</feature>
<feature type="domain" description="Myb/SANT-like" evidence="2">
    <location>
        <begin position="26"/>
        <end position="111"/>
    </location>
</feature>
<protein>
    <submittedName>
        <fullName evidence="4">Uncharacterized protein LOC120256443</fullName>
    </submittedName>
</protein>
<accession>A0AB40B0K6</accession>
<reference evidence="3" key="1">
    <citation type="submission" date="2025-05" db="UniProtKB">
        <authorList>
            <consortium name="RefSeq"/>
        </authorList>
    </citation>
    <scope>NUCLEOTIDE SEQUENCE [LARGE SCALE GENOMIC DNA]</scope>
</reference>
<feature type="region of interest" description="Disordered" evidence="1">
    <location>
        <begin position="164"/>
        <end position="220"/>
    </location>
</feature>
<reference evidence="4" key="2">
    <citation type="submission" date="2025-08" db="UniProtKB">
        <authorList>
            <consortium name="RefSeq"/>
        </authorList>
    </citation>
    <scope>IDENTIFICATION</scope>
</reference>
<evidence type="ECO:0000259" key="2">
    <source>
        <dbReference type="Pfam" id="PF12776"/>
    </source>
</evidence>
<dbReference type="RefSeq" id="XP_039120076.1">
    <property type="nucleotide sequence ID" value="XM_039264142.1"/>
</dbReference>
<gene>
    <name evidence="4" type="primary">LOC120256443</name>
</gene>
<proteinExistence type="predicted"/>
<sequence length="318" mass="36432">MASLDRASDRATSKSGTSKRGTPNKRWKTEYDNYLIPLLVDQVSKGLKCDKSFKREALMHVCTYHVNVKFNTEYTPENVENHYRTLKARYAEIKKVKDLSGAGWDDTTKTMILEPVVAFTYIEDHPAARPYINKPIENYEALKIICGEDYATASYATSMFSEFGDRSENEDNNLDNGDTTPLEHPSDDDDDDHSAPQVVSSPATSSTPRSQRSNRSQKGPSMSDLLVVVGEMADAIKNPTHWTEYLYTKVMEVEGFDEAVLVDVFDYLQLREGQARGHGWYGDDEYKSCDYLHRGLVVYLLQVWWFIYFCWKFKNVNL</sequence>
<dbReference type="Pfam" id="PF12776">
    <property type="entry name" value="Myb_DNA-bind_3"/>
    <property type="match status" value="1"/>
</dbReference>
<dbReference type="GeneID" id="120256443"/>
<dbReference type="InterPro" id="IPR024752">
    <property type="entry name" value="Myb/SANT-like_dom"/>
</dbReference>
<evidence type="ECO:0000313" key="3">
    <source>
        <dbReference type="Proteomes" id="UP001515500"/>
    </source>
</evidence>
<dbReference type="PANTHER" id="PTHR46929">
    <property type="entry name" value="EXPRESSED PROTEIN"/>
    <property type="match status" value="1"/>
</dbReference>